<comment type="similarity">
    <text evidence="1">Belongs to the protein kinase superfamily. CMGC Ser/Thr protein kinase family. CDC2/CDKX subfamily.</text>
</comment>
<dbReference type="PANTHER" id="PTHR24056">
    <property type="entry name" value="CELL DIVISION PROTEIN KINASE"/>
    <property type="match status" value="1"/>
</dbReference>
<dbReference type="AlphaFoldDB" id="A2DTB2"/>
<dbReference type="SUPFAM" id="SSF56112">
    <property type="entry name" value="Protein kinase-like (PK-like)"/>
    <property type="match status" value="1"/>
</dbReference>
<accession>A2DTB2</accession>
<dbReference type="GO" id="GO:0005634">
    <property type="term" value="C:nucleus"/>
    <property type="evidence" value="ECO:0000318"/>
    <property type="project" value="GO_Central"/>
</dbReference>
<dbReference type="Gene3D" id="3.30.200.20">
    <property type="entry name" value="Phosphorylase Kinase, domain 1"/>
    <property type="match status" value="1"/>
</dbReference>
<keyword evidence="2" id="KW-0723">Serine/threonine-protein kinase</keyword>
<dbReference type="PROSITE" id="PS50011">
    <property type="entry name" value="PROTEIN_KINASE_DOM"/>
    <property type="match status" value="1"/>
</dbReference>
<evidence type="ECO:0000259" key="7">
    <source>
        <dbReference type="PROSITE" id="PS50011"/>
    </source>
</evidence>
<dbReference type="InterPro" id="IPR008271">
    <property type="entry name" value="Ser/Thr_kinase_AS"/>
</dbReference>
<keyword evidence="3" id="KW-0808">Transferase</keyword>
<dbReference type="VEuPathDB" id="TrichDB:TVAG_359930"/>
<dbReference type="FunFam" id="1.10.510.10:FF:000624">
    <property type="entry name" value="Mitogen-activated protein kinase"/>
    <property type="match status" value="1"/>
</dbReference>
<keyword evidence="6" id="KW-0067">ATP-binding</keyword>
<dbReference type="GO" id="GO:0005524">
    <property type="term" value="F:ATP binding"/>
    <property type="evidence" value="ECO:0007669"/>
    <property type="project" value="UniProtKB-KW"/>
</dbReference>
<dbReference type="FunFam" id="3.30.200.20:FF:000842">
    <property type="entry name" value="Cyclin-dependent kinase C-2, putative"/>
    <property type="match status" value="1"/>
</dbReference>
<evidence type="ECO:0000256" key="6">
    <source>
        <dbReference type="ARBA" id="ARBA00022840"/>
    </source>
</evidence>
<dbReference type="InterPro" id="IPR050108">
    <property type="entry name" value="CDK"/>
</dbReference>
<dbReference type="GO" id="GO:0008353">
    <property type="term" value="F:RNA polymerase II CTD heptapeptide repeat kinase activity"/>
    <property type="evidence" value="ECO:0000318"/>
    <property type="project" value="GO_Central"/>
</dbReference>
<keyword evidence="5 8" id="KW-0418">Kinase</keyword>
<gene>
    <name evidence="8" type="ORF">TVAG_359930</name>
</gene>
<keyword evidence="4" id="KW-0547">Nucleotide-binding</keyword>
<protein>
    <submittedName>
        <fullName evidence="8">CMGC family protein kinase</fullName>
    </submittedName>
</protein>
<name>A2DTB2_TRIV3</name>
<evidence type="ECO:0000313" key="9">
    <source>
        <dbReference type="Proteomes" id="UP000001542"/>
    </source>
</evidence>
<evidence type="ECO:0000256" key="3">
    <source>
        <dbReference type="ARBA" id="ARBA00022679"/>
    </source>
</evidence>
<keyword evidence="9" id="KW-1185">Reference proteome</keyword>
<dbReference type="KEGG" id="tva:4774393"/>
<evidence type="ECO:0000256" key="4">
    <source>
        <dbReference type="ARBA" id="ARBA00022741"/>
    </source>
</evidence>
<proteinExistence type="inferred from homology"/>
<dbReference type="GO" id="GO:0000307">
    <property type="term" value="C:cyclin-dependent protein kinase holoenzyme complex"/>
    <property type="evidence" value="ECO:0000318"/>
    <property type="project" value="GO_Central"/>
</dbReference>
<dbReference type="GO" id="GO:0032968">
    <property type="term" value="P:positive regulation of transcription elongation by RNA polymerase II"/>
    <property type="evidence" value="ECO:0000318"/>
    <property type="project" value="GO_Central"/>
</dbReference>
<dbReference type="Proteomes" id="UP000001542">
    <property type="component" value="Unassembled WGS sequence"/>
</dbReference>
<dbReference type="SMART" id="SM00220">
    <property type="entry name" value="S_TKc"/>
    <property type="match status" value="1"/>
</dbReference>
<reference evidence="8" key="1">
    <citation type="submission" date="2006-10" db="EMBL/GenBank/DDBJ databases">
        <authorList>
            <person name="Amadeo P."/>
            <person name="Zhao Q."/>
            <person name="Wortman J."/>
            <person name="Fraser-Liggett C."/>
            <person name="Carlton J."/>
        </authorList>
    </citation>
    <scope>NUCLEOTIDE SEQUENCE</scope>
    <source>
        <strain evidence="8">G3</strain>
    </source>
</reference>
<feature type="domain" description="Protein kinase" evidence="7">
    <location>
        <begin position="10"/>
        <end position="326"/>
    </location>
</feature>
<dbReference type="VEuPathDB" id="TrichDB:TVAGG3_0968040"/>
<evidence type="ECO:0000256" key="5">
    <source>
        <dbReference type="ARBA" id="ARBA00022777"/>
    </source>
</evidence>
<dbReference type="InterPro" id="IPR011009">
    <property type="entry name" value="Kinase-like_dom_sf"/>
</dbReference>
<dbReference type="Gene3D" id="1.10.510.10">
    <property type="entry name" value="Transferase(Phosphotransferase) domain 1"/>
    <property type="match status" value="1"/>
</dbReference>
<dbReference type="InterPro" id="IPR000719">
    <property type="entry name" value="Prot_kinase_dom"/>
</dbReference>
<dbReference type="InParanoid" id="A2DTB2"/>
<evidence type="ECO:0000256" key="2">
    <source>
        <dbReference type="ARBA" id="ARBA00022527"/>
    </source>
</evidence>
<organism evidence="8 9">
    <name type="scientific">Trichomonas vaginalis (strain ATCC PRA-98 / G3)</name>
    <dbReference type="NCBI Taxonomy" id="412133"/>
    <lineage>
        <taxon>Eukaryota</taxon>
        <taxon>Metamonada</taxon>
        <taxon>Parabasalia</taxon>
        <taxon>Trichomonadida</taxon>
        <taxon>Trichomonadidae</taxon>
        <taxon>Trichomonas</taxon>
    </lineage>
</organism>
<dbReference type="eggNOG" id="KOG0600">
    <property type="taxonomic scope" value="Eukaryota"/>
</dbReference>
<sequence length="373" mass="42622">MPSKTLSDEYTLIAGISSGTCGDVLKAHRKKTGEIVAVKRIKILNQAVGFPPNSLQEISILRSLNHPNIARLIEVCTESHHVYLVFSYYEYDMYGLLYNHNLNLTIDQVRCYSRQLLLGVKACHDKNILHRDLKPANLLVNRGNNLQITDFGLATTNTNCSTNGVITIWYRPPEILLGKQGYGKEIDIWSAGCIIYEMITHEVLFRSNLDQEADQLKAIFDIAGLPDQQWPEWKKLPNAELFARKIVSEGKILLESTVDDEQHREFVIDPEIVNRYSNRDLKNYIERRIKAKGEEYKAAIPLILSMLQFNPKVRLTADKCLENDFLNPEKGVLDPSQLPPLCFNDTHQSIMIPQLPMKIPTTAIRRPMQPRLE</sequence>
<dbReference type="PROSITE" id="PS00108">
    <property type="entry name" value="PROTEIN_KINASE_ST"/>
    <property type="match status" value="1"/>
</dbReference>
<dbReference type="RefSeq" id="XP_001328607.1">
    <property type="nucleotide sequence ID" value="XM_001328572.1"/>
</dbReference>
<dbReference type="SMR" id="A2DTB2"/>
<dbReference type="Pfam" id="PF00069">
    <property type="entry name" value="Pkinase"/>
    <property type="match status" value="1"/>
</dbReference>
<evidence type="ECO:0000256" key="1">
    <source>
        <dbReference type="ARBA" id="ARBA00006485"/>
    </source>
</evidence>
<evidence type="ECO:0000313" key="8">
    <source>
        <dbReference type="EMBL" id="EAY16384.1"/>
    </source>
</evidence>
<dbReference type="STRING" id="5722.A2DTB2"/>
<reference evidence="8" key="2">
    <citation type="journal article" date="2007" name="Science">
        <title>Draft genome sequence of the sexually transmitted pathogen Trichomonas vaginalis.</title>
        <authorList>
            <person name="Carlton J.M."/>
            <person name="Hirt R.P."/>
            <person name="Silva J.C."/>
            <person name="Delcher A.L."/>
            <person name="Schatz M."/>
            <person name="Zhao Q."/>
            <person name="Wortman J.R."/>
            <person name="Bidwell S.L."/>
            <person name="Alsmark U.C.M."/>
            <person name="Besteiro S."/>
            <person name="Sicheritz-Ponten T."/>
            <person name="Noel C.J."/>
            <person name="Dacks J.B."/>
            <person name="Foster P.G."/>
            <person name="Simillion C."/>
            <person name="Van de Peer Y."/>
            <person name="Miranda-Saavedra D."/>
            <person name="Barton G.J."/>
            <person name="Westrop G.D."/>
            <person name="Mueller S."/>
            <person name="Dessi D."/>
            <person name="Fiori P.L."/>
            <person name="Ren Q."/>
            <person name="Paulsen I."/>
            <person name="Zhang H."/>
            <person name="Bastida-Corcuera F.D."/>
            <person name="Simoes-Barbosa A."/>
            <person name="Brown M.T."/>
            <person name="Hayes R.D."/>
            <person name="Mukherjee M."/>
            <person name="Okumura C.Y."/>
            <person name="Schneider R."/>
            <person name="Smith A.J."/>
            <person name="Vanacova S."/>
            <person name="Villalvazo M."/>
            <person name="Haas B.J."/>
            <person name="Pertea M."/>
            <person name="Feldblyum T.V."/>
            <person name="Utterback T.R."/>
            <person name="Shu C.L."/>
            <person name="Osoegawa K."/>
            <person name="de Jong P.J."/>
            <person name="Hrdy I."/>
            <person name="Horvathova L."/>
            <person name="Zubacova Z."/>
            <person name="Dolezal P."/>
            <person name="Malik S.B."/>
            <person name="Logsdon J.M. Jr."/>
            <person name="Henze K."/>
            <person name="Gupta A."/>
            <person name="Wang C.C."/>
            <person name="Dunne R.L."/>
            <person name="Upcroft J.A."/>
            <person name="Upcroft P."/>
            <person name="White O."/>
            <person name="Salzberg S.L."/>
            <person name="Tang P."/>
            <person name="Chiu C.-H."/>
            <person name="Lee Y.-S."/>
            <person name="Embley T.M."/>
            <person name="Coombs G.H."/>
            <person name="Mottram J.C."/>
            <person name="Tachezy J."/>
            <person name="Fraser-Liggett C.M."/>
            <person name="Johnson P.J."/>
        </authorList>
    </citation>
    <scope>NUCLEOTIDE SEQUENCE [LARGE SCALE GENOMIC DNA]</scope>
    <source>
        <strain evidence="8">G3</strain>
    </source>
</reference>
<dbReference type="EMBL" id="DS113243">
    <property type="protein sequence ID" value="EAY16384.1"/>
    <property type="molecule type" value="Genomic_DNA"/>
</dbReference>
<dbReference type="PANTHER" id="PTHR24056:SF546">
    <property type="entry name" value="CYCLIN-DEPENDENT KINASE 12"/>
    <property type="match status" value="1"/>
</dbReference>